<protein>
    <submittedName>
        <fullName evidence="1">Uncharacterized protein</fullName>
    </submittedName>
</protein>
<proteinExistence type="predicted"/>
<name>A0A0E9V449_ANGAN</name>
<organism evidence="1">
    <name type="scientific">Anguilla anguilla</name>
    <name type="common">European freshwater eel</name>
    <name type="synonym">Muraena anguilla</name>
    <dbReference type="NCBI Taxonomy" id="7936"/>
    <lineage>
        <taxon>Eukaryota</taxon>
        <taxon>Metazoa</taxon>
        <taxon>Chordata</taxon>
        <taxon>Craniata</taxon>
        <taxon>Vertebrata</taxon>
        <taxon>Euteleostomi</taxon>
        <taxon>Actinopterygii</taxon>
        <taxon>Neopterygii</taxon>
        <taxon>Teleostei</taxon>
        <taxon>Anguilliformes</taxon>
        <taxon>Anguillidae</taxon>
        <taxon>Anguilla</taxon>
    </lineage>
</organism>
<dbReference type="EMBL" id="GBXM01035683">
    <property type="protein sequence ID" value="JAH72894.1"/>
    <property type="molecule type" value="Transcribed_RNA"/>
</dbReference>
<reference evidence="1" key="2">
    <citation type="journal article" date="2015" name="Fish Shellfish Immunol.">
        <title>Early steps in the European eel (Anguilla anguilla)-Vibrio vulnificus interaction in the gills: Role of the RtxA13 toxin.</title>
        <authorList>
            <person name="Callol A."/>
            <person name="Pajuelo D."/>
            <person name="Ebbesson L."/>
            <person name="Teles M."/>
            <person name="MacKenzie S."/>
            <person name="Amaro C."/>
        </authorList>
    </citation>
    <scope>NUCLEOTIDE SEQUENCE</scope>
</reference>
<dbReference type="AlphaFoldDB" id="A0A0E9V449"/>
<evidence type="ECO:0000313" key="1">
    <source>
        <dbReference type="EMBL" id="JAH72894.1"/>
    </source>
</evidence>
<accession>A0A0E9V449</accession>
<reference evidence="1" key="1">
    <citation type="submission" date="2014-11" db="EMBL/GenBank/DDBJ databases">
        <authorList>
            <person name="Amaro Gonzalez C."/>
        </authorList>
    </citation>
    <scope>NUCLEOTIDE SEQUENCE</scope>
</reference>
<sequence length="35" mass="4045">MLGRQTQTLSQYCRTGHRLHTDWLRPSGSSQSELN</sequence>